<gene>
    <name evidence="2" type="ORF">N0V89_001276</name>
</gene>
<evidence type="ECO:0000313" key="3">
    <source>
        <dbReference type="Proteomes" id="UP001140513"/>
    </source>
</evidence>
<dbReference type="InterPro" id="IPR052228">
    <property type="entry name" value="Sec_Metab_Biosynth_Oxidored"/>
</dbReference>
<reference evidence="2" key="1">
    <citation type="submission" date="2022-10" db="EMBL/GenBank/DDBJ databases">
        <title>Tapping the CABI collections for fungal endophytes: first genome assemblies for Collariella, Neodidymelliopsis, Ascochyta clinopodiicola, Didymella pomorum, Didymosphaeria variabile, Neocosmospora piperis and Neocucurbitaria cava.</title>
        <authorList>
            <person name="Hill R."/>
        </authorList>
    </citation>
    <scope>NUCLEOTIDE SEQUENCE</scope>
    <source>
        <strain evidence="2">IMI 356815</strain>
    </source>
</reference>
<dbReference type="InterPro" id="IPR002347">
    <property type="entry name" value="SDR_fam"/>
</dbReference>
<proteinExistence type="predicted"/>
<keyword evidence="1" id="KW-0560">Oxidoreductase</keyword>
<evidence type="ECO:0000256" key="1">
    <source>
        <dbReference type="ARBA" id="ARBA00023002"/>
    </source>
</evidence>
<dbReference type="AlphaFoldDB" id="A0A9W9CGH9"/>
<dbReference type="Gene3D" id="3.40.50.720">
    <property type="entry name" value="NAD(P)-binding Rossmann-like Domain"/>
    <property type="match status" value="1"/>
</dbReference>
<dbReference type="GeneID" id="80904806"/>
<dbReference type="OrthoDB" id="2898509at2759"/>
<evidence type="ECO:0000313" key="2">
    <source>
        <dbReference type="EMBL" id="KAJ4360709.1"/>
    </source>
</evidence>
<dbReference type="Pfam" id="PF00106">
    <property type="entry name" value="adh_short"/>
    <property type="match status" value="1"/>
</dbReference>
<dbReference type="PANTHER" id="PTHR47534">
    <property type="entry name" value="YALI0E05731P"/>
    <property type="match status" value="1"/>
</dbReference>
<dbReference type="InterPro" id="IPR036291">
    <property type="entry name" value="NAD(P)-bd_dom_sf"/>
</dbReference>
<keyword evidence="3" id="KW-1185">Reference proteome</keyword>
<dbReference type="EMBL" id="JAPEUX010000001">
    <property type="protein sequence ID" value="KAJ4360709.1"/>
    <property type="molecule type" value="Genomic_DNA"/>
</dbReference>
<comment type="caution">
    <text evidence="2">The sequence shown here is derived from an EMBL/GenBank/DDBJ whole genome shotgun (WGS) entry which is preliminary data.</text>
</comment>
<dbReference type="PANTHER" id="PTHR47534:SF3">
    <property type="entry name" value="ALCOHOL DEHYDROGENASE-LIKE C-TERMINAL DOMAIN-CONTAINING PROTEIN"/>
    <property type="match status" value="1"/>
</dbReference>
<accession>A0A9W9CGH9</accession>
<dbReference type="GO" id="GO:0016491">
    <property type="term" value="F:oxidoreductase activity"/>
    <property type="evidence" value="ECO:0007669"/>
    <property type="project" value="UniProtKB-KW"/>
</dbReference>
<protein>
    <recommendedName>
        <fullName evidence="4">NAD(P)-binding protein</fullName>
    </recommendedName>
</protein>
<evidence type="ECO:0008006" key="4">
    <source>
        <dbReference type="Google" id="ProtNLM"/>
    </source>
</evidence>
<dbReference type="Proteomes" id="UP001140513">
    <property type="component" value="Unassembled WGS sequence"/>
</dbReference>
<sequence>MVAYKDIQISNALINDANAPRVAVFVGGTSGIGKLTLRALVATGTSLRIYLIGRPSSEVRTRTFVQELQSINANAEVIWVEAEVSLLAEAKKACELIKSKECHIDLLFLTTGYAPFGIRQETSEGIEISQALSYYARVLFILHLLPLLKKAENPRVVNVLGGGLERTTSINVDDIDLKNPGSFGFTTAQPHYLTLNTVFLDKLATGHTDVTFIHSWPGWVNTGNVWRGLDANQSILSWAIWAFLDPLIRLLSFTDEEAGQRHLYICTSAAFGGCGVPWSGKAGTSTTGRVDEGLFLTNYKCESTTNTKVIPALRAKATPSVWKHTHEVLKPYM</sequence>
<name>A0A9W9CGH9_9PLEO</name>
<dbReference type="RefSeq" id="XP_056076911.1">
    <property type="nucleotide sequence ID" value="XM_056210089.1"/>
</dbReference>
<organism evidence="2 3">
    <name type="scientific">Didymosphaeria variabile</name>
    <dbReference type="NCBI Taxonomy" id="1932322"/>
    <lineage>
        <taxon>Eukaryota</taxon>
        <taxon>Fungi</taxon>
        <taxon>Dikarya</taxon>
        <taxon>Ascomycota</taxon>
        <taxon>Pezizomycotina</taxon>
        <taxon>Dothideomycetes</taxon>
        <taxon>Pleosporomycetidae</taxon>
        <taxon>Pleosporales</taxon>
        <taxon>Massarineae</taxon>
        <taxon>Didymosphaeriaceae</taxon>
        <taxon>Didymosphaeria</taxon>
    </lineage>
</organism>
<dbReference type="SUPFAM" id="SSF51735">
    <property type="entry name" value="NAD(P)-binding Rossmann-fold domains"/>
    <property type="match status" value="1"/>
</dbReference>